<protein>
    <submittedName>
        <fullName evidence="2">DUF551 domain-containing protein</fullName>
    </submittedName>
</protein>
<evidence type="ECO:0000259" key="1">
    <source>
        <dbReference type="Pfam" id="PF04448"/>
    </source>
</evidence>
<accession>A0ABD5BI62</accession>
<dbReference type="RefSeq" id="WP_094859735.1">
    <property type="nucleotide sequence ID" value="NZ_CP047685.1"/>
</dbReference>
<dbReference type="Proteomes" id="UP001234811">
    <property type="component" value="Unassembled WGS sequence"/>
</dbReference>
<dbReference type="EMBL" id="JAVIPQ010000156">
    <property type="protein sequence ID" value="MDQ9556008.1"/>
    <property type="molecule type" value="Genomic_DNA"/>
</dbReference>
<name>A0ABD5BI62_SERMA</name>
<dbReference type="InterPro" id="IPR007539">
    <property type="entry name" value="DUF551"/>
</dbReference>
<proteinExistence type="predicted"/>
<dbReference type="Pfam" id="PF04448">
    <property type="entry name" value="DUF551"/>
    <property type="match status" value="1"/>
</dbReference>
<gene>
    <name evidence="2" type="ORF">RF091_10845</name>
</gene>
<organism evidence="2 3">
    <name type="scientific">Serratia marcescens</name>
    <dbReference type="NCBI Taxonomy" id="615"/>
    <lineage>
        <taxon>Bacteria</taxon>
        <taxon>Pseudomonadati</taxon>
        <taxon>Pseudomonadota</taxon>
        <taxon>Gammaproteobacteria</taxon>
        <taxon>Enterobacterales</taxon>
        <taxon>Yersiniaceae</taxon>
        <taxon>Serratia</taxon>
    </lineage>
</organism>
<evidence type="ECO:0000313" key="3">
    <source>
        <dbReference type="Proteomes" id="UP001234811"/>
    </source>
</evidence>
<feature type="domain" description="DUF551" evidence="1">
    <location>
        <begin position="4"/>
        <end position="65"/>
    </location>
</feature>
<evidence type="ECO:0000313" key="2">
    <source>
        <dbReference type="EMBL" id="MDQ9556008.1"/>
    </source>
</evidence>
<sequence length="67" mass="7847">MGRWIKCSEKMPERDHSYPIFVYAPGYNPQVGYKWDGEAFVDINEEYQVFQGATHWMPIELPAPPID</sequence>
<dbReference type="AlphaFoldDB" id="A0ABD5BI62"/>
<comment type="caution">
    <text evidence="2">The sequence shown here is derived from an EMBL/GenBank/DDBJ whole genome shotgun (WGS) entry which is preliminary data.</text>
</comment>
<reference evidence="2 3" key="1">
    <citation type="submission" date="2023-07" db="EMBL/GenBank/DDBJ databases">
        <title>Pathogens genome sequencing project 196.</title>
        <authorList>
            <person name="Cao X."/>
        </authorList>
    </citation>
    <scope>NUCLEOTIDE SEQUENCE [LARGE SCALE GENOMIC DNA]</scope>
    <source>
        <strain evidence="2 3">SM41</strain>
    </source>
</reference>